<feature type="compositionally biased region" description="Polar residues" evidence="7">
    <location>
        <begin position="150"/>
        <end position="168"/>
    </location>
</feature>
<feature type="region of interest" description="Disordered" evidence="7">
    <location>
        <begin position="536"/>
        <end position="594"/>
    </location>
</feature>
<feature type="compositionally biased region" description="Low complexity" evidence="7">
    <location>
        <begin position="13"/>
        <end position="22"/>
    </location>
</feature>
<dbReference type="GO" id="GO:0003677">
    <property type="term" value="F:DNA binding"/>
    <property type="evidence" value="ECO:0007669"/>
    <property type="project" value="UniProtKB-KW"/>
</dbReference>
<feature type="compositionally biased region" description="Low complexity" evidence="7">
    <location>
        <begin position="413"/>
        <end position="428"/>
    </location>
</feature>
<gene>
    <name evidence="9" type="ORF">CANARDRAFT_59454</name>
</gene>
<accession>A0A1E4T960</accession>
<evidence type="ECO:0000256" key="6">
    <source>
        <dbReference type="ARBA" id="ARBA00023242"/>
    </source>
</evidence>
<feature type="region of interest" description="Disordered" evidence="7">
    <location>
        <begin position="13"/>
        <end position="32"/>
    </location>
</feature>
<dbReference type="EMBL" id="KV453847">
    <property type="protein sequence ID" value="ODV88315.1"/>
    <property type="molecule type" value="Genomic_DNA"/>
</dbReference>
<feature type="region of interest" description="Disordered" evidence="7">
    <location>
        <begin position="129"/>
        <end position="220"/>
    </location>
</feature>
<dbReference type="PROSITE" id="PS50048">
    <property type="entry name" value="ZN2_CY6_FUNGAL_2"/>
    <property type="match status" value="1"/>
</dbReference>
<feature type="domain" description="Zn(2)-C6 fungal-type" evidence="8">
    <location>
        <begin position="277"/>
        <end position="305"/>
    </location>
</feature>
<feature type="compositionally biased region" description="Low complexity" evidence="7">
    <location>
        <begin position="584"/>
        <end position="594"/>
    </location>
</feature>
<dbReference type="Pfam" id="PF00172">
    <property type="entry name" value="Zn_clus"/>
    <property type="match status" value="1"/>
</dbReference>
<dbReference type="InterPro" id="IPR001138">
    <property type="entry name" value="Zn2Cys6_DnaBD"/>
</dbReference>
<keyword evidence="6" id="KW-0539">Nucleus</keyword>
<dbReference type="SMART" id="SM00066">
    <property type="entry name" value="GAL4"/>
    <property type="match status" value="1"/>
</dbReference>
<keyword evidence="4" id="KW-0238">DNA-binding</keyword>
<feature type="compositionally biased region" description="Polar residues" evidence="7">
    <location>
        <begin position="177"/>
        <end position="189"/>
    </location>
</feature>
<dbReference type="InterPro" id="IPR036864">
    <property type="entry name" value="Zn2-C6_fun-type_DNA-bd_sf"/>
</dbReference>
<dbReference type="Gene3D" id="4.10.240.10">
    <property type="entry name" value="Zn(2)-C6 fungal-type DNA-binding domain"/>
    <property type="match status" value="1"/>
</dbReference>
<feature type="compositionally biased region" description="Polar residues" evidence="7">
    <location>
        <begin position="57"/>
        <end position="89"/>
    </location>
</feature>
<keyword evidence="1" id="KW-0479">Metal-binding</keyword>
<dbReference type="SUPFAM" id="SSF57701">
    <property type="entry name" value="Zn2/Cys6 DNA-binding domain"/>
    <property type="match status" value="1"/>
</dbReference>
<dbReference type="GO" id="GO:0000981">
    <property type="term" value="F:DNA-binding transcription factor activity, RNA polymerase II-specific"/>
    <property type="evidence" value="ECO:0007669"/>
    <property type="project" value="InterPro"/>
</dbReference>
<evidence type="ECO:0000313" key="10">
    <source>
        <dbReference type="Proteomes" id="UP000094801"/>
    </source>
</evidence>
<dbReference type="Proteomes" id="UP000094801">
    <property type="component" value="Unassembled WGS sequence"/>
</dbReference>
<evidence type="ECO:0000256" key="2">
    <source>
        <dbReference type="ARBA" id="ARBA00022833"/>
    </source>
</evidence>
<dbReference type="CDD" id="cd00067">
    <property type="entry name" value="GAL4"/>
    <property type="match status" value="1"/>
</dbReference>
<dbReference type="AlphaFoldDB" id="A0A1E4T960"/>
<sequence>MTSILNLNKMTIASTSTATSPKSKPRSDSITLPSISNLTASLRTSVSSDRIPSISSTNLRPSLLMGTSQSQNSLSLGRSPSTPTANYLSNHPLDSKMSFSSIQTVEDTRAKKEFQLPPLSSILAAETTTHESIHIPNRGTDEQNHDSSEKFSTSPTQIKNSDVSPNSETRPRYFSLPIQSARESNASLHSSVESSSKKDYSDSEDEYYGNFNHTHPSNNQSEQLAFDSYKEEVTPKVIYDPVLGKRMIGENRGHSNSSNNEAKEKRKRVVRRRTRTGCLTCRKRRIKCDERKPFCFNCEKSKKLCAGYEQVPYGSRRYRYMQQPKPQEIETSHQIIHQGPLPSPTSIISPMHSIPPHHLQNQPQTHGHQQQPGGQQRSQSISHQTQLHSPIEKQVQPPLHSQHSSPQLVQNTQHQSHPPSSSGGHFQHNQPPSAQYSMVDNLQQQGMQGYATQHPPPQHMVIMQHRPVNGQMNNPSPVEQHQMQHHQQQQLGPHPMQMGMQMGQPLAHQHQMLLPHQQAPPLAHHQLGQPGLSYEMQPQAPYGSQQASHQHLVAEAPPHPQQISQPPSQYVNASGQPPPSGLNPHQVPPQHHFQYYPQHHQPSLQHQNPIMQQGYVPHIRPQHHEQQMQRF</sequence>
<evidence type="ECO:0000256" key="4">
    <source>
        <dbReference type="ARBA" id="ARBA00023125"/>
    </source>
</evidence>
<dbReference type="PANTHER" id="PTHR36206:SF13">
    <property type="entry name" value="TRANSCRIPTIONAL REGULATORY PROTEIN MOC3"/>
    <property type="match status" value="1"/>
</dbReference>
<reference evidence="10" key="1">
    <citation type="submission" date="2016-04" db="EMBL/GenBank/DDBJ databases">
        <title>Comparative genomics of biotechnologically important yeasts.</title>
        <authorList>
            <consortium name="DOE Joint Genome Institute"/>
            <person name="Riley R."/>
            <person name="Haridas S."/>
            <person name="Wolfe K.H."/>
            <person name="Lopes M.R."/>
            <person name="Hittinger C.T."/>
            <person name="Goker M."/>
            <person name="Salamov A."/>
            <person name="Wisecaver J."/>
            <person name="Long T.M."/>
            <person name="Aerts A.L."/>
            <person name="Barry K."/>
            <person name="Choi C."/>
            <person name="Clum A."/>
            <person name="Coughlan A.Y."/>
            <person name="Deshpande S."/>
            <person name="Douglass A.P."/>
            <person name="Hanson S.J."/>
            <person name="Klenk H.-P."/>
            <person name="Labutti K."/>
            <person name="Lapidus A."/>
            <person name="Lindquist E."/>
            <person name="Lipzen A."/>
            <person name="Meier-Kolthoff J.P."/>
            <person name="Ohm R.A."/>
            <person name="Otillar R.P."/>
            <person name="Pangilinan J."/>
            <person name="Peng Y."/>
            <person name="Rokas A."/>
            <person name="Rosa C.A."/>
            <person name="Scheuner C."/>
            <person name="Sibirny A.A."/>
            <person name="Slot J.C."/>
            <person name="Stielow J.B."/>
            <person name="Sun H."/>
            <person name="Kurtzman C.P."/>
            <person name="Blackwell M."/>
            <person name="Grigoriev I.V."/>
            <person name="Jeffries T.W."/>
        </authorList>
    </citation>
    <scope>NUCLEOTIDE SEQUENCE [LARGE SCALE GENOMIC DNA]</scope>
    <source>
        <strain evidence="10">NRRL YB-2248</strain>
    </source>
</reference>
<feature type="region of interest" description="Disordered" evidence="7">
    <location>
        <begin position="248"/>
        <end position="268"/>
    </location>
</feature>
<protein>
    <recommendedName>
        <fullName evidence="8">Zn(2)-C6 fungal-type domain-containing protein</fullName>
    </recommendedName>
</protein>
<dbReference type="PROSITE" id="PS00463">
    <property type="entry name" value="ZN2_CY6_FUNGAL_1"/>
    <property type="match status" value="1"/>
</dbReference>
<feature type="compositionally biased region" description="Low complexity" evidence="7">
    <location>
        <begin position="360"/>
        <end position="376"/>
    </location>
</feature>
<feature type="region of interest" description="Disordered" evidence="7">
    <location>
        <begin position="324"/>
        <end position="434"/>
    </location>
</feature>
<proteinExistence type="predicted"/>
<dbReference type="PANTHER" id="PTHR36206">
    <property type="entry name" value="ASPERCRYPTIN BIOSYNTHESIS CLUSTER-SPECIFIC TRANSCRIPTION REGULATOR ATNN-RELATED"/>
    <property type="match status" value="1"/>
</dbReference>
<feature type="compositionally biased region" description="Low complexity" evidence="7">
    <location>
        <begin position="47"/>
        <end position="56"/>
    </location>
</feature>
<keyword evidence="2" id="KW-0862">Zinc</keyword>
<dbReference type="STRING" id="983967.A0A1E4T960"/>
<keyword evidence="10" id="KW-1185">Reference proteome</keyword>
<feature type="compositionally biased region" description="Polar residues" evidence="7">
    <location>
        <begin position="211"/>
        <end position="220"/>
    </location>
</feature>
<evidence type="ECO:0000256" key="3">
    <source>
        <dbReference type="ARBA" id="ARBA00023015"/>
    </source>
</evidence>
<feature type="compositionally biased region" description="Basic and acidic residues" evidence="7">
    <location>
        <begin position="129"/>
        <end position="149"/>
    </location>
</feature>
<evidence type="ECO:0000313" key="9">
    <source>
        <dbReference type="EMBL" id="ODV88315.1"/>
    </source>
</evidence>
<dbReference type="GO" id="GO:0008270">
    <property type="term" value="F:zinc ion binding"/>
    <property type="evidence" value="ECO:0007669"/>
    <property type="project" value="InterPro"/>
</dbReference>
<evidence type="ECO:0000259" key="8">
    <source>
        <dbReference type="PROSITE" id="PS50048"/>
    </source>
</evidence>
<keyword evidence="5" id="KW-0804">Transcription</keyword>
<evidence type="ECO:0000256" key="5">
    <source>
        <dbReference type="ARBA" id="ARBA00023163"/>
    </source>
</evidence>
<feature type="compositionally biased region" description="Polar residues" evidence="7">
    <location>
        <begin position="377"/>
        <end position="388"/>
    </location>
</feature>
<name>A0A1E4T960_9ASCO</name>
<keyword evidence="3" id="KW-0805">Transcription regulation</keyword>
<feature type="compositionally biased region" description="Polar residues" evidence="7">
    <location>
        <begin position="399"/>
        <end position="412"/>
    </location>
</feature>
<evidence type="ECO:0000256" key="1">
    <source>
        <dbReference type="ARBA" id="ARBA00022723"/>
    </source>
</evidence>
<feature type="region of interest" description="Disordered" evidence="7">
    <location>
        <begin position="47"/>
        <end position="93"/>
    </location>
</feature>
<organism evidence="9 10">
    <name type="scientific">[Candida] arabinofermentans NRRL YB-2248</name>
    <dbReference type="NCBI Taxonomy" id="983967"/>
    <lineage>
        <taxon>Eukaryota</taxon>
        <taxon>Fungi</taxon>
        <taxon>Dikarya</taxon>
        <taxon>Ascomycota</taxon>
        <taxon>Saccharomycotina</taxon>
        <taxon>Pichiomycetes</taxon>
        <taxon>Pichiales</taxon>
        <taxon>Pichiaceae</taxon>
        <taxon>Ogataea</taxon>
        <taxon>Ogataea/Candida clade</taxon>
    </lineage>
</organism>
<dbReference type="InterPro" id="IPR052360">
    <property type="entry name" value="Transcr_Regulatory_Proteins"/>
</dbReference>
<dbReference type="OrthoDB" id="3995424at2759"/>
<evidence type="ECO:0000256" key="7">
    <source>
        <dbReference type="SAM" id="MobiDB-lite"/>
    </source>
</evidence>